<feature type="compositionally biased region" description="Low complexity" evidence="2">
    <location>
        <begin position="163"/>
        <end position="173"/>
    </location>
</feature>
<dbReference type="STRING" id="743788.S8E9H8"/>
<feature type="region of interest" description="Disordered" evidence="2">
    <location>
        <begin position="22"/>
        <end position="206"/>
    </location>
</feature>
<protein>
    <submittedName>
        <fullName evidence="3">Uncharacterized protein</fullName>
    </submittedName>
</protein>
<keyword evidence="4" id="KW-1185">Reference proteome</keyword>
<name>S8E9H8_FOMSC</name>
<organism evidence="3 4">
    <name type="scientific">Fomitopsis schrenkii</name>
    <name type="common">Brown rot fungus</name>
    <dbReference type="NCBI Taxonomy" id="2126942"/>
    <lineage>
        <taxon>Eukaryota</taxon>
        <taxon>Fungi</taxon>
        <taxon>Dikarya</taxon>
        <taxon>Basidiomycota</taxon>
        <taxon>Agaricomycotina</taxon>
        <taxon>Agaricomycetes</taxon>
        <taxon>Polyporales</taxon>
        <taxon>Fomitopsis</taxon>
    </lineage>
</organism>
<dbReference type="AlphaFoldDB" id="S8E9H8"/>
<dbReference type="OrthoDB" id="248320at2759"/>
<dbReference type="eggNOG" id="KOG3630">
    <property type="taxonomic scope" value="Eukaryota"/>
</dbReference>
<evidence type="ECO:0000256" key="2">
    <source>
        <dbReference type="SAM" id="MobiDB-lite"/>
    </source>
</evidence>
<dbReference type="InterPro" id="IPR053716">
    <property type="entry name" value="Flag_assembly_chemotaxis_eff"/>
</dbReference>
<gene>
    <name evidence="3" type="ORF">FOMPIDRAFT_1048991</name>
</gene>
<reference evidence="3 4" key="1">
    <citation type="journal article" date="2012" name="Science">
        <title>The Paleozoic origin of enzymatic lignin decomposition reconstructed from 31 fungal genomes.</title>
        <authorList>
            <person name="Floudas D."/>
            <person name="Binder M."/>
            <person name="Riley R."/>
            <person name="Barry K."/>
            <person name="Blanchette R.A."/>
            <person name="Henrissat B."/>
            <person name="Martinez A.T."/>
            <person name="Otillar R."/>
            <person name="Spatafora J.W."/>
            <person name="Yadav J.S."/>
            <person name="Aerts A."/>
            <person name="Benoit I."/>
            <person name="Boyd A."/>
            <person name="Carlson A."/>
            <person name="Copeland A."/>
            <person name="Coutinho P.M."/>
            <person name="de Vries R.P."/>
            <person name="Ferreira P."/>
            <person name="Findley K."/>
            <person name="Foster B."/>
            <person name="Gaskell J."/>
            <person name="Glotzer D."/>
            <person name="Gorecki P."/>
            <person name="Heitman J."/>
            <person name="Hesse C."/>
            <person name="Hori C."/>
            <person name="Igarashi K."/>
            <person name="Jurgens J.A."/>
            <person name="Kallen N."/>
            <person name="Kersten P."/>
            <person name="Kohler A."/>
            <person name="Kuees U."/>
            <person name="Kumar T.K.A."/>
            <person name="Kuo A."/>
            <person name="LaButti K."/>
            <person name="Larrondo L.F."/>
            <person name="Lindquist E."/>
            <person name="Ling A."/>
            <person name="Lombard V."/>
            <person name="Lucas S."/>
            <person name="Lundell T."/>
            <person name="Martin R."/>
            <person name="McLaughlin D.J."/>
            <person name="Morgenstern I."/>
            <person name="Morin E."/>
            <person name="Murat C."/>
            <person name="Nagy L.G."/>
            <person name="Nolan M."/>
            <person name="Ohm R.A."/>
            <person name="Patyshakuliyeva A."/>
            <person name="Rokas A."/>
            <person name="Ruiz-Duenas F.J."/>
            <person name="Sabat G."/>
            <person name="Salamov A."/>
            <person name="Samejima M."/>
            <person name="Schmutz J."/>
            <person name="Slot J.C."/>
            <person name="St John F."/>
            <person name="Stenlid J."/>
            <person name="Sun H."/>
            <person name="Sun S."/>
            <person name="Syed K."/>
            <person name="Tsang A."/>
            <person name="Wiebenga A."/>
            <person name="Young D."/>
            <person name="Pisabarro A."/>
            <person name="Eastwood D.C."/>
            <person name="Martin F."/>
            <person name="Cullen D."/>
            <person name="Grigoriev I.V."/>
            <person name="Hibbett D.S."/>
        </authorList>
    </citation>
    <scope>NUCLEOTIDE SEQUENCE</scope>
    <source>
        <strain evidence="4">FP-58527</strain>
    </source>
</reference>
<keyword evidence="1" id="KW-0175">Coiled coil</keyword>
<feature type="coiled-coil region" evidence="1">
    <location>
        <begin position="254"/>
        <end position="324"/>
    </location>
</feature>
<feature type="compositionally biased region" description="Acidic residues" evidence="2">
    <location>
        <begin position="34"/>
        <end position="63"/>
    </location>
</feature>
<evidence type="ECO:0000313" key="3">
    <source>
        <dbReference type="EMBL" id="EPT01278.1"/>
    </source>
</evidence>
<dbReference type="Gene3D" id="1.10.287.1700">
    <property type="match status" value="1"/>
</dbReference>
<sequence>MSPFEREASEIHISFISVVASPEQSYVLPPLGKEEEEEEEEEEDGDEEEDEEKEEDEKEDEESTVAAKAEGDAESSKLPSLLSRLEAAGAAEWTSVPAVATKREGSTTPPGSPAAAKAPFAPPVSKASVAPPLLSVTGAALGAPRGTTRPIRSSPLASKPITGDGADSGSDSGPSPPRTPPSNAKGKQRADLGLQESRPKTPPSLSAIKTAQAPAVIPFSLAPSAKSAEPLSSKPMHTLGPEHLEAQSQLRQEIRAVHERLQQLEGYMEEAKKKLSHMKSGKAAIRPPSLALINGTCNHLEEAIEQNEDAIEELSERTAHLSLEFAPRRSKWDQRTTEDDAKQRAEATPNFAVSTAAALNAEMSANKLKRALLAARKEPMLNTEAAKRMPAAQDYVFATSTHCRRTPFLHVRRFSSGTFKLR</sequence>
<accession>S8E9H8</accession>
<feature type="compositionally biased region" description="Low complexity" evidence="2">
    <location>
        <begin position="106"/>
        <end position="132"/>
    </location>
</feature>
<proteinExistence type="predicted"/>
<dbReference type="Proteomes" id="UP000015241">
    <property type="component" value="Unassembled WGS sequence"/>
</dbReference>
<dbReference type="EMBL" id="KE504143">
    <property type="protein sequence ID" value="EPT01278.1"/>
    <property type="molecule type" value="Genomic_DNA"/>
</dbReference>
<dbReference type="InParanoid" id="S8E9H8"/>
<dbReference type="HOGENOM" id="CLU_650586_0_0_1"/>
<evidence type="ECO:0000256" key="1">
    <source>
        <dbReference type="SAM" id="Coils"/>
    </source>
</evidence>
<evidence type="ECO:0000313" key="4">
    <source>
        <dbReference type="Proteomes" id="UP000015241"/>
    </source>
</evidence>